<feature type="transmembrane region" description="Helical" evidence="10">
    <location>
        <begin position="305"/>
        <end position="332"/>
    </location>
</feature>
<gene>
    <name evidence="12" type="ORF">MEDL_53714</name>
</gene>
<evidence type="ECO:0000256" key="5">
    <source>
        <dbReference type="ARBA" id="ARBA00023040"/>
    </source>
</evidence>
<evidence type="ECO:0000256" key="10">
    <source>
        <dbReference type="SAM" id="Phobius"/>
    </source>
</evidence>
<feature type="transmembrane region" description="Helical" evidence="10">
    <location>
        <begin position="352"/>
        <end position="371"/>
    </location>
</feature>
<dbReference type="PANTHER" id="PTHR24249">
    <property type="entry name" value="HISTAMINE RECEPTOR-RELATED G-PROTEIN COUPLED RECEPTOR"/>
    <property type="match status" value="1"/>
</dbReference>
<comment type="subcellular location">
    <subcellularLocation>
        <location evidence="1">Cell membrane</location>
        <topology evidence="1">Multi-pass membrane protein</topology>
    </subcellularLocation>
</comment>
<feature type="compositionally biased region" description="Low complexity" evidence="9">
    <location>
        <begin position="263"/>
        <end position="274"/>
    </location>
</feature>
<feature type="transmembrane region" description="Helical" evidence="10">
    <location>
        <begin position="96"/>
        <end position="114"/>
    </location>
</feature>
<evidence type="ECO:0000256" key="8">
    <source>
        <dbReference type="ARBA" id="ARBA00023224"/>
    </source>
</evidence>
<keyword evidence="3 10" id="KW-0812">Transmembrane</keyword>
<dbReference type="Proteomes" id="UP000683360">
    <property type="component" value="Unassembled WGS sequence"/>
</dbReference>
<dbReference type="SMART" id="SM01381">
    <property type="entry name" value="7TM_GPCR_Srsx"/>
    <property type="match status" value="1"/>
</dbReference>
<feature type="domain" description="G-protein coupled receptors family 1 profile" evidence="11">
    <location>
        <begin position="34"/>
        <end position="368"/>
    </location>
</feature>
<keyword evidence="7" id="KW-0675">Receptor</keyword>
<sequence length="411" mass="46701">MANNTDYLQVLWKVKYSDLALSSTILIIIGGLVGILGNCSVIICYFRIGKCGERYFIPVLAAVDLVACITSSIFYVMDNTFFFNYPYDSMCRILTFLQLLVPGTSASLLIIISVQRYLLVCKPLGSNMTLRWKRIAIGVACLFTFTCSAPVLAISGIKTSNETYQNHTIQITVCKFSTAETSVQNTVYFGFLLLLTIVSILVTISLFIPVLKKIKLTFLGKFRSGRKASKHRNAPHATDSVLTKDKEQKYEGKTTELQIQDKSSSNQSINTSSTMKGDMYINKPVNTFTTEDSERTRKEKATRKITVMFFVIIVAYVSSYIPSLIILILVYAVDDLQNFISVSKDAAFVSTYLARFVFLNHIVNPFIYSYFDPLFRTELKSYLRRQINTGWYRMINKKLSHSWIEKMSKYI</sequence>
<dbReference type="CDD" id="cd00637">
    <property type="entry name" value="7tm_classA_rhodopsin-like"/>
    <property type="match status" value="1"/>
</dbReference>
<evidence type="ECO:0000256" key="4">
    <source>
        <dbReference type="ARBA" id="ARBA00022989"/>
    </source>
</evidence>
<feature type="transmembrane region" description="Helical" evidence="10">
    <location>
        <begin position="20"/>
        <end position="48"/>
    </location>
</feature>
<feature type="transmembrane region" description="Helical" evidence="10">
    <location>
        <begin position="187"/>
        <end position="211"/>
    </location>
</feature>
<keyword evidence="5" id="KW-0297">G-protein coupled receptor</keyword>
<keyword evidence="6 10" id="KW-0472">Membrane</keyword>
<evidence type="ECO:0000313" key="13">
    <source>
        <dbReference type="Proteomes" id="UP000683360"/>
    </source>
</evidence>
<accession>A0A8S3UJS7</accession>
<name>A0A8S3UJS7_MYTED</name>
<comment type="caution">
    <text evidence="12">The sequence shown here is derived from an EMBL/GenBank/DDBJ whole genome shotgun (WGS) entry which is preliminary data.</text>
</comment>
<keyword evidence="4 10" id="KW-1133">Transmembrane helix</keyword>
<protein>
    <submittedName>
        <fullName evidence="12">CCKAR</fullName>
    </submittedName>
</protein>
<evidence type="ECO:0000256" key="7">
    <source>
        <dbReference type="ARBA" id="ARBA00023170"/>
    </source>
</evidence>
<dbReference type="Pfam" id="PF00001">
    <property type="entry name" value="7tm_1"/>
    <property type="match status" value="1"/>
</dbReference>
<dbReference type="EMBL" id="CAJPWZ010002589">
    <property type="protein sequence ID" value="CAG2241468.1"/>
    <property type="molecule type" value="Genomic_DNA"/>
</dbReference>
<reference evidence="12" key="1">
    <citation type="submission" date="2021-03" db="EMBL/GenBank/DDBJ databases">
        <authorList>
            <person name="Bekaert M."/>
        </authorList>
    </citation>
    <scope>NUCLEOTIDE SEQUENCE</scope>
</reference>
<evidence type="ECO:0000256" key="1">
    <source>
        <dbReference type="ARBA" id="ARBA00004651"/>
    </source>
</evidence>
<feature type="transmembrane region" description="Helical" evidence="10">
    <location>
        <begin position="55"/>
        <end position="76"/>
    </location>
</feature>
<dbReference type="Gene3D" id="1.20.1070.10">
    <property type="entry name" value="Rhodopsin 7-helix transmembrane proteins"/>
    <property type="match status" value="1"/>
</dbReference>
<feature type="transmembrane region" description="Helical" evidence="10">
    <location>
        <begin position="135"/>
        <end position="157"/>
    </location>
</feature>
<dbReference type="GO" id="GO:0005886">
    <property type="term" value="C:plasma membrane"/>
    <property type="evidence" value="ECO:0007669"/>
    <property type="project" value="UniProtKB-SubCell"/>
</dbReference>
<dbReference type="AlphaFoldDB" id="A0A8S3UJS7"/>
<dbReference type="OrthoDB" id="6113385at2759"/>
<evidence type="ECO:0000256" key="9">
    <source>
        <dbReference type="SAM" id="MobiDB-lite"/>
    </source>
</evidence>
<dbReference type="SUPFAM" id="SSF81321">
    <property type="entry name" value="Family A G protein-coupled receptor-like"/>
    <property type="match status" value="1"/>
</dbReference>
<evidence type="ECO:0000259" key="11">
    <source>
        <dbReference type="PROSITE" id="PS50262"/>
    </source>
</evidence>
<evidence type="ECO:0000256" key="6">
    <source>
        <dbReference type="ARBA" id="ARBA00023136"/>
    </source>
</evidence>
<dbReference type="PROSITE" id="PS50262">
    <property type="entry name" value="G_PROTEIN_RECEP_F1_2"/>
    <property type="match status" value="1"/>
</dbReference>
<proteinExistence type="predicted"/>
<evidence type="ECO:0000256" key="3">
    <source>
        <dbReference type="ARBA" id="ARBA00022692"/>
    </source>
</evidence>
<organism evidence="12 13">
    <name type="scientific">Mytilus edulis</name>
    <name type="common">Blue mussel</name>
    <dbReference type="NCBI Taxonomy" id="6550"/>
    <lineage>
        <taxon>Eukaryota</taxon>
        <taxon>Metazoa</taxon>
        <taxon>Spiralia</taxon>
        <taxon>Lophotrochozoa</taxon>
        <taxon>Mollusca</taxon>
        <taxon>Bivalvia</taxon>
        <taxon>Autobranchia</taxon>
        <taxon>Pteriomorphia</taxon>
        <taxon>Mytilida</taxon>
        <taxon>Mytiloidea</taxon>
        <taxon>Mytilidae</taxon>
        <taxon>Mytilinae</taxon>
        <taxon>Mytilus</taxon>
    </lineage>
</organism>
<keyword evidence="8" id="KW-0807">Transducer</keyword>
<dbReference type="GO" id="GO:0004930">
    <property type="term" value="F:G protein-coupled receptor activity"/>
    <property type="evidence" value="ECO:0007669"/>
    <property type="project" value="UniProtKB-KW"/>
</dbReference>
<keyword evidence="2" id="KW-1003">Cell membrane</keyword>
<dbReference type="InterPro" id="IPR000276">
    <property type="entry name" value="GPCR_Rhodpsn"/>
</dbReference>
<keyword evidence="13" id="KW-1185">Reference proteome</keyword>
<dbReference type="InterPro" id="IPR017452">
    <property type="entry name" value="GPCR_Rhodpsn_7TM"/>
</dbReference>
<dbReference type="PRINTS" id="PR00237">
    <property type="entry name" value="GPCRRHODOPSN"/>
</dbReference>
<evidence type="ECO:0000313" key="12">
    <source>
        <dbReference type="EMBL" id="CAG2241468.1"/>
    </source>
</evidence>
<feature type="region of interest" description="Disordered" evidence="9">
    <location>
        <begin position="248"/>
        <end position="275"/>
    </location>
</feature>
<dbReference type="InterPro" id="IPR050569">
    <property type="entry name" value="TAAR"/>
</dbReference>
<evidence type="ECO:0000256" key="2">
    <source>
        <dbReference type="ARBA" id="ARBA00022475"/>
    </source>
</evidence>